<evidence type="ECO:0000313" key="2">
    <source>
        <dbReference type="Proteomes" id="UP000821853"/>
    </source>
</evidence>
<dbReference type="VEuPathDB" id="VectorBase:HLOH_042151"/>
<organism evidence="1 2">
    <name type="scientific">Haemaphysalis longicornis</name>
    <name type="common">Bush tick</name>
    <dbReference type="NCBI Taxonomy" id="44386"/>
    <lineage>
        <taxon>Eukaryota</taxon>
        <taxon>Metazoa</taxon>
        <taxon>Ecdysozoa</taxon>
        <taxon>Arthropoda</taxon>
        <taxon>Chelicerata</taxon>
        <taxon>Arachnida</taxon>
        <taxon>Acari</taxon>
        <taxon>Parasitiformes</taxon>
        <taxon>Ixodida</taxon>
        <taxon>Ixodoidea</taxon>
        <taxon>Ixodidae</taxon>
        <taxon>Haemaphysalinae</taxon>
        <taxon>Haemaphysalis</taxon>
    </lineage>
</organism>
<reference evidence="1 2" key="1">
    <citation type="journal article" date="2020" name="Cell">
        <title>Large-Scale Comparative Analyses of Tick Genomes Elucidate Their Genetic Diversity and Vector Capacities.</title>
        <authorList>
            <consortium name="Tick Genome and Microbiome Consortium (TIGMIC)"/>
            <person name="Jia N."/>
            <person name="Wang J."/>
            <person name="Shi W."/>
            <person name="Du L."/>
            <person name="Sun Y."/>
            <person name="Zhan W."/>
            <person name="Jiang J.F."/>
            <person name="Wang Q."/>
            <person name="Zhang B."/>
            <person name="Ji P."/>
            <person name="Bell-Sakyi L."/>
            <person name="Cui X.M."/>
            <person name="Yuan T.T."/>
            <person name="Jiang B.G."/>
            <person name="Yang W.F."/>
            <person name="Lam T.T."/>
            <person name="Chang Q.C."/>
            <person name="Ding S.J."/>
            <person name="Wang X.J."/>
            <person name="Zhu J.G."/>
            <person name="Ruan X.D."/>
            <person name="Zhao L."/>
            <person name="Wei J.T."/>
            <person name="Ye R.Z."/>
            <person name="Que T.C."/>
            <person name="Du C.H."/>
            <person name="Zhou Y.H."/>
            <person name="Cheng J.X."/>
            <person name="Dai P.F."/>
            <person name="Guo W.B."/>
            <person name="Han X.H."/>
            <person name="Huang E.J."/>
            <person name="Li L.F."/>
            <person name="Wei W."/>
            <person name="Gao Y.C."/>
            <person name="Liu J.Z."/>
            <person name="Shao H.Z."/>
            <person name="Wang X."/>
            <person name="Wang C.C."/>
            <person name="Yang T.C."/>
            <person name="Huo Q.B."/>
            <person name="Li W."/>
            <person name="Chen H.Y."/>
            <person name="Chen S.E."/>
            <person name="Zhou L.G."/>
            <person name="Ni X.B."/>
            <person name="Tian J.H."/>
            <person name="Sheng Y."/>
            <person name="Liu T."/>
            <person name="Pan Y.S."/>
            <person name="Xia L.Y."/>
            <person name="Li J."/>
            <person name="Zhao F."/>
            <person name="Cao W.C."/>
        </authorList>
    </citation>
    <scope>NUCLEOTIDE SEQUENCE [LARGE SCALE GENOMIC DNA]</scope>
    <source>
        <strain evidence="1">HaeL-2018</strain>
    </source>
</reference>
<comment type="caution">
    <text evidence="1">The sequence shown here is derived from an EMBL/GenBank/DDBJ whole genome shotgun (WGS) entry which is preliminary data.</text>
</comment>
<protein>
    <submittedName>
        <fullName evidence="1">Uncharacterized protein</fullName>
    </submittedName>
</protein>
<evidence type="ECO:0000313" key="1">
    <source>
        <dbReference type="EMBL" id="KAH9379737.1"/>
    </source>
</evidence>
<dbReference type="OMA" id="NDFMRLT"/>
<dbReference type="Proteomes" id="UP000821853">
    <property type="component" value="Chromosome 8"/>
</dbReference>
<gene>
    <name evidence="1" type="ORF">HPB48_019881</name>
</gene>
<accession>A0A9J6GY29</accession>
<dbReference type="Gene3D" id="3.80.10.10">
    <property type="entry name" value="Ribonuclease Inhibitor"/>
    <property type="match status" value="2"/>
</dbReference>
<proteinExistence type="predicted"/>
<name>A0A9J6GY29_HAELO</name>
<keyword evidence="2" id="KW-1185">Reference proteome</keyword>
<sequence length="682" mass="76431">MGNDQSCLTALDLALPGAATAFQPADMRNATGVITGATIDWSVACTASETRMCHVAKRPSTWNEFLYPLNLRLRDWSGSCGQLCLESFDDFVGEASAEILHQALTVLHLLLKTHRCVSAVDIYDDILKRNQCALLNVLCKNAFIKHLKVTSVLYSEDKNFPTVVSTSTHFEELELRMVSSNPFGYLESLPERLTTSTSDPEIKAFWTDLKANATIKELLLHESAIASAECRSMFASFLKKSSTLTTLTYTVEKFREDSLRLIHDSLLGNTTVSKLIIFLSPFCKMRLGIPNQITQVLADIVYKNTTLRSACITFEEFSNGPPKYPLLPTHQDWDYWMMAFEANDTLEEVFMPVLLWERECWASFFNSVAKKQQATEGDPARSDVEVLKCKSFSKTEVPALTSQTAILRILCQLSELTHITSLTLLVYPYRMNQELSSALAEFLGSTTALKSLALETAVWAKCPDGTWTVIFESLSENRSIRKLRVALDLHSQDTEHLGSVLKLSRNHSRVEIQLTRVADTDVFAKSMSSGIADNHVLLSICLETHFFSYVSDPHTRKEWFLVLDTARRNSSIVLRAAQFVTGLRSDRGGAEAVEDVFLYPELLEGLAEELSLPTIEAAALVRRGLQCLQSLDDFMRLAGVVKERVVCHRRDDGCLQLTDLGPDCWAVIRRYLLLCDIVDSII</sequence>
<dbReference type="InterPro" id="IPR032675">
    <property type="entry name" value="LRR_dom_sf"/>
</dbReference>
<dbReference type="AlphaFoldDB" id="A0A9J6GY29"/>
<dbReference type="EMBL" id="JABSTR010000010">
    <property type="protein sequence ID" value="KAH9379737.1"/>
    <property type="molecule type" value="Genomic_DNA"/>
</dbReference>
<dbReference type="SUPFAM" id="SSF52047">
    <property type="entry name" value="RNI-like"/>
    <property type="match status" value="1"/>
</dbReference>